<sequence length="276" mass="32269">DKGDEMKVLFLMLKVRQDFHNSFTVALQKFPKTEVKEYNYLERFKAIGRDRMNQEVLALVKSWKPWITLCIMYQDQIKRETFEAMREAGTVVCGWFCDDRARWNDYSKNYAPHLDHSITTDHFSVKRYEDIGCKVILSQWGSTPEMFKPVVADKIYDISFIGGVHGGRKEWIEFLKSKGVRVAWFGNEPGKYLNVPDQNKVIAQSKINLNFTGNSHDNSIKQIKTRFFEIPAAGGFLLSEYAPKIEDYYVLGKEIVAFKTQKELVEKIRYFCEHDE</sequence>
<dbReference type="Pfam" id="PF13524">
    <property type="entry name" value="Glyco_trans_1_2"/>
    <property type="match status" value="1"/>
</dbReference>
<feature type="non-terminal residue" evidence="2">
    <location>
        <position position="276"/>
    </location>
</feature>
<name>X1GTW2_9ZZZZ</name>
<gene>
    <name evidence="2" type="ORF">S03H2_39314</name>
</gene>
<proteinExistence type="predicted"/>
<organism evidence="2">
    <name type="scientific">marine sediment metagenome</name>
    <dbReference type="NCBI Taxonomy" id="412755"/>
    <lineage>
        <taxon>unclassified sequences</taxon>
        <taxon>metagenomes</taxon>
        <taxon>ecological metagenomes</taxon>
    </lineage>
</organism>
<feature type="domain" description="Spore protein YkvP/CgeB glycosyl transferase-like" evidence="1">
    <location>
        <begin position="168"/>
        <end position="276"/>
    </location>
</feature>
<dbReference type="EMBL" id="BARU01024292">
    <property type="protein sequence ID" value="GAH48310.1"/>
    <property type="molecule type" value="Genomic_DNA"/>
</dbReference>
<dbReference type="AlphaFoldDB" id="X1GTW2"/>
<dbReference type="InterPro" id="IPR055259">
    <property type="entry name" value="YkvP/CgeB_Glyco_trans-like"/>
</dbReference>
<accession>X1GTW2</accession>
<reference evidence="2" key="1">
    <citation type="journal article" date="2014" name="Front. Microbiol.">
        <title>High frequency of phylogenetically diverse reductive dehalogenase-homologous genes in deep subseafloor sedimentary metagenomes.</title>
        <authorList>
            <person name="Kawai M."/>
            <person name="Futagami T."/>
            <person name="Toyoda A."/>
            <person name="Takaki Y."/>
            <person name="Nishi S."/>
            <person name="Hori S."/>
            <person name="Arai W."/>
            <person name="Tsubouchi T."/>
            <person name="Morono Y."/>
            <person name="Uchiyama I."/>
            <person name="Ito T."/>
            <person name="Fujiyama A."/>
            <person name="Inagaki F."/>
            <person name="Takami H."/>
        </authorList>
    </citation>
    <scope>NUCLEOTIDE SEQUENCE</scope>
    <source>
        <strain evidence="2">Expedition CK06-06</strain>
    </source>
</reference>
<evidence type="ECO:0000313" key="2">
    <source>
        <dbReference type="EMBL" id="GAH48310.1"/>
    </source>
</evidence>
<feature type="non-terminal residue" evidence="2">
    <location>
        <position position="1"/>
    </location>
</feature>
<protein>
    <recommendedName>
        <fullName evidence="1">Spore protein YkvP/CgeB glycosyl transferase-like domain-containing protein</fullName>
    </recommendedName>
</protein>
<evidence type="ECO:0000259" key="1">
    <source>
        <dbReference type="Pfam" id="PF13524"/>
    </source>
</evidence>
<comment type="caution">
    <text evidence="2">The sequence shown here is derived from an EMBL/GenBank/DDBJ whole genome shotgun (WGS) entry which is preliminary data.</text>
</comment>